<dbReference type="Proteomes" id="UP000030764">
    <property type="component" value="Unassembled WGS sequence"/>
</dbReference>
<sequence length="238" mass="27240">MFCIQRNRTVPVPGIEPGPCGVGFEALSFLRPVTCHTEHLYRRHVELFPCRESNPGRVGYVSVPCGLVVKICGFHPHGPDANKFTTRVTVTERSRQQLYSTQELQVHNQHVCHYLILVAKNVMPFNQFSASTNEADLSQQMQFKRRWDSVPARDIFECLLRIQHKGDRIHLPFCDIYGSHLSKSYVNVLVDKAFGVTSNEAMQKIQQFQRYSSLMTAPVITTFPETKIKRTTLGFTIR</sequence>
<evidence type="ECO:0000313" key="2">
    <source>
        <dbReference type="Proteomes" id="UP000030764"/>
    </source>
</evidence>
<proteinExistence type="predicted"/>
<protein>
    <submittedName>
        <fullName evidence="1">Uncharacterized protein</fullName>
    </submittedName>
</protein>
<dbReference type="AlphaFoldDB" id="A0A085M9Y6"/>
<evidence type="ECO:0000313" key="1">
    <source>
        <dbReference type="EMBL" id="KFD54032.1"/>
    </source>
</evidence>
<gene>
    <name evidence="1" type="ORF">M513_05051</name>
</gene>
<reference evidence="1 2" key="1">
    <citation type="journal article" date="2014" name="Nat. Genet.">
        <title>Genome and transcriptome of the porcine whipworm Trichuris suis.</title>
        <authorList>
            <person name="Jex A.R."/>
            <person name="Nejsum P."/>
            <person name="Schwarz E.M."/>
            <person name="Hu L."/>
            <person name="Young N.D."/>
            <person name="Hall R.S."/>
            <person name="Korhonen P.K."/>
            <person name="Liao S."/>
            <person name="Thamsborg S."/>
            <person name="Xia J."/>
            <person name="Xu P."/>
            <person name="Wang S."/>
            <person name="Scheerlinck J.P."/>
            <person name="Hofmann A."/>
            <person name="Sternberg P.W."/>
            <person name="Wang J."/>
            <person name="Gasser R.B."/>
        </authorList>
    </citation>
    <scope>NUCLEOTIDE SEQUENCE [LARGE SCALE GENOMIC DNA]</scope>
    <source>
        <strain evidence="1">DCEP-RM93M</strain>
    </source>
</reference>
<accession>A0A085M9Y6</accession>
<name>A0A085M9Y6_9BILA</name>
<keyword evidence="2" id="KW-1185">Reference proteome</keyword>
<organism evidence="1 2">
    <name type="scientific">Trichuris suis</name>
    <name type="common">pig whipworm</name>
    <dbReference type="NCBI Taxonomy" id="68888"/>
    <lineage>
        <taxon>Eukaryota</taxon>
        <taxon>Metazoa</taxon>
        <taxon>Ecdysozoa</taxon>
        <taxon>Nematoda</taxon>
        <taxon>Enoplea</taxon>
        <taxon>Dorylaimia</taxon>
        <taxon>Trichinellida</taxon>
        <taxon>Trichuridae</taxon>
        <taxon>Trichuris</taxon>
    </lineage>
</organism>
<dbReference type="EMBL" id="KL363211">
    <property type="protein sequence ID" value="KFD54032.1"/>
    <property type="molecule type" value="Genomic_DNA"/>
</dbReference>